<dbReference type="InterPro" id="IPR050109">
    <property type="entry name" value="HTH-type_TetR-like_transc_reg"/>
</dbReference>
<keyword evidence="2" id="KW-0805">Transcription regulation</keyword>
<dbReference type="Pfam" id="PF00440">
    <property type="entry name" value="TetR_N"/>
    <property type="match status" value="1"/>
</dbReference>
<evidence type="ECO:0000313" key="8">
    <source>
        <dbReference type="Proteomes" id="UP000030664"/>
    </source>
</evidence>
<organism evidence="7 8">
    <name type="scientific">Kocuria marina</name>
    <dbReference type="NCBI Taxonomy" id="223184"/>
    <lineage>
        <taxon>Bacteria</taxon>
        <taxon>Bacillati</taxon>
        <taxon>Actinomycetota</taxon>
        <taxon>Actinomycetes</taxon>
        <taxon>Micrococcales</taxon>
        <taxon>Micrococcaceae</taxon>
        <taxon>Kocuria</taxon>
    </lineage>
</organism>
<protein>
    <submittedName>
        <fullName evidence="7">TetR family transcriptional regulator</fullName>
    </submittedName>
</protein>
<evidence type="ECO:0000256" key="1">
    <source>
        <dbReference type="ARBA" id="ARBA00022491"/>
    </source>
</evidence>
<evidence type="ECO:0000256" key="5">
    <source>
        <dbReference type="PROSITE-ProRule" id="PRU00335"/>
    </source>
</evidence>
<proteinExistence type="predicted"/>
<dbReference type="InterPro" id="IPR036271">
    <property type="entry name" value="Tet_transcr_reg_TetR-rel_C_sf"/>
</dbReference>
<gene>
    <name evidence="7" type="ORF">AS25_12255</name>
</gene>
<dbReference type="PRINTS" id="PR00455">
    <property type="entry name" value="HTHTETR"/>
</dbReference>
<evidence type="ECO:0000256" key="3">
    <source>
        <dbReference type="ARBA" id="ARBA00023125"/>
    </source>
</evidence>
<comment type="caution">
    <text evidence="7">The sequence shown here is derived from an EMBL/GenBank/DDBJ whole genome shotgun (WGS) entry which is preliminary data.</text>
</comment>
<dbReference type="InterPro" id="IPR001647">
    <property type="entry name" value="HTH_TetR"/>
</dbReference>
<accession>A0A0B0DA28</accession>
<dbReference type="SUPFAM" id="SSF46689">
    <property type="entry name" value="Homeodomain-like"/>
    <property type="match status" value="1"/>
</dbReference>
<dbReference type="STRING" id="223184.AS25_12255"/>
<feature type="domain" description="HTH tetR-type" evidence="6">
    <location>
        <begin position="11"/>
        <end position="71"/>
    </location>
</feature>
<dbReference type="AlphaFoldDB" id="A0A0B0DA28"/>
<keyword evidence="1" id="KW-0678">Repressor</keyword>
<keyword evidence="3 5" id="KW-0238">DNA-binding</keyword>
<dbReference type="PANTHER" id="PTHR30055:SF234">
    <property type="entry name" value="HTH-TYPE TRANSCRIPTIONAL REGULATOR BETI"/>
    <property type="match status" value="1"/>
</dbReference>
<reference evidence="7 8" key="1">
    <citation type="submission" date="2014-09" db="EMBL/GenBank/DDBJ databases">
        <title>High-quality draft genome sequence of Kocuria marina SO9-6, an actinobacterium isolated from a copper mine.</title>
        <authorList>
            <person name="Castro D.B."/>
            <person name="Pereira L.B."/>
            <person name="Silva M.V."/>
            <person name="Silva B.P."/>
            <person name="Zanardi B.R."/>
            <person name="Carlos C."/>
            <person name="Belgini D.R."/>
            <person name="Limache E.G."/>
            <person name="Lacerda G.V."/>
            <person name="Nery M.B."/>
            <person name="Gomes M.B."/>
            <person name="Souza S."/>
            <person name="Silva T.M."/>
            <person name="Rodrigues V.D."/>
            <person name="Paulino L.C."/>
            <person name="Vicentini R."/>
            <person name="Ferraz L.F."/>
            <person name="Ottoboni L.M."/>
        </authorList>
    </citation>
    <scope>NUCLEOTIDE SEQUENCE [LARGE SCALE GENOMIC DNA]</scope>
    <source>
        <strain evidence="7 8">SO9-6</strain>
    </source>
</reference>
<dbReference type="Pfam" id="PF13977">
    <property type="entry name" value="TetR_C_6"/>
    <property type="match status" value="1"/>
</dbReference>
<dbReference type="Proteomes" id="UP000030664">
    <property type="component" value="Unassembled WGS sequence"/>
</dbReference>
<dbReference type="InterPro" id="IPR039538">
    <property type="entry name" value="BetI_C"/>
</dbReference>
<dbReference type="GO" id="GO:0003700">
    <property type="term" value="F:DNA-binding transcription factor activity"/>
    <property type="evidence" value="ECO:0007669"/>
    <property type="project" value="TreeGrafter"/>
</dbReference>
<dbReference type="PANTHER" id="PTHR30055">
    <property type="entry name" value="HTH-TYPE TRANSCRIPTIONAL REGULATOR RUTR"/>
    <property type="match status" value="1"/>
</dbReference>
<dbReference type="eggNOG" id="COG1309">
    <property type="taxonomic scope" value="Bacteria"/>
</dbReference>
<dbReference type="InterPro" id="IPR009057">
    <property type="entry name" value="Homeodomain-like_sf"/>
</dbReference>
<evidence type="ECO:0000256" key="4">
    <source>
        <dbReference type="ARBA" id="ARBA00023163"/>
    </source>
</evidence>
<evidence type="ECO:0000313" key="7">
    <source>
        <dbReference type="EMBL" id="KHE73635.1"/>
    </source>
</evidence>
<keyword evidence="4" id="KW-0804">Transcription</keyword>
<dbReference type="SUPFAM" id="SSF48498">
    <property type="entry name" value="Tetracyclin repressor-like, C-terminal domain"/>
    <property type="match status" value="1"/>
</dbReference>
<name>A0A0B0DA28_9MICC</name>
<evidence type="ECO:0000259" key="6">
    <source>
        <dbReference type="PROSITE" id="PS50977"/>
    </source>
</evidence>
<dbReference type="RefSeq" id="WP_035965425.1">
    <property type="nucleotide sequence ID" value="NZ_JROM01000055.1"/>
</dbReference>
<sequence length="199" mass="21985">MPQENESRGMIPARVMIAEAAIRVIAQQGFDVVSVRTVAQESGISPGTVQYHYKTRRDLLLAALERSVERQTQRVMAARGQNGYRASLARTLRELLPLEGVRREDAAVWVSFGAAASTRDWLASVYWQNLQIFHEGVLNFLRRAQEDGKLHEGLTPDTAAPLVTALVNGLALDHLNAPESVREGTEQALDRGLSLILTD</sequence>
<feature type="DNA-binding region" description="H-T-H motif" evidence="5">
    <location>
        <begin position="34"/>
        <end position="53"/>
    </location>
</feature>
<evidence type="ECO:0000256" key="2">
    <source>
        <dbReference type="ARBA" id="ARBA00023015"/>
    </source>
</evidence>
<dbReference type="Gene3D" id="1.10.357.10">
    <property type="entry name" value="Tetracycline Repressor, domain 2"/>
    <property type="match status" value="1"/>
</dbReference>
<dbReference type="GO" id="GO:0000976">
    <property type="term" value="F:transcription cis-regulatory region binding"/>
    <property type="evidence" value="ECO:0007669"/>
    <property type="project" value="TreeGrafter"/>
</dbReference>
<dbReference type="PROSITE" id="PS50977">
    <property type="entry name" value="HTH_TETR_2"/>
    <property type="match status" value="1"/>
</dbReference>
<dbReference type="EMBL" id="JROM01000055">
    <property type="protein sequence ID" value="KHE73635.1"/>
    <property type="molecule type" value="Genomic_DNA"/>
</dbReference>